<protein>
    <submittedName>
        <fullName evidence="2">Aldo/keto reductase family protein</fullName>
    </submittedName>
</protein>
<sequence length="235" mass="25795">MAVVNAMTERCPTIPMGADAAPVSRIVFGMWRIGDWALSGRERRALVEAALELGVTSFDHAGIYGGYTAESLFGDVLAEAPHLRERVQIVTKCGIRLVSARRSAHGIKHYDTQSAHLVASAEQSLRALHTDRLDRLLLHRPDPLMDTDEVAATFAGLRRDGKVREFGIPKFMATQAELLKDRMRALGMSLATNQVECSLLHLVTRTRTLVRAAGPSRAIPSHILGVIERRSDLPA</sequence>
<dbReference type="PANTHER" id="PTHR43364">
    <property type="entry name" value="NADH-SPECIFIC METHYLGLYOXAL REDUCTASE-RELATED"/>
    <property type="match status" value="1"/>
</dbReference>
<reference evidence="2 3" key="1">
    <citation type="submission" date="2014-05" db="EMBL/GenBank/DDBJ databases">
        <authorList>
            <person name="Bishop-Lilly K.A."/>
            <person name="Broomall S.M."/>
            <person name="Chain P.S."/>
            <person name="Chertkov O."/>
            <person name="Coyne S.R."/>
            <person name="Daligault H.E."/>
            <person name="Davenport K.W."/>
            <person name="Erkkila T."/>
            <person name="Frey K.G."/>
            <person name="Gibbons H.S."/>
            <person name="Gu W."/>
            <person name="Jaissle J."/>
            <person name="Johnson S.L."/>
            <person name="Koroleva G.I."/>
            <person name="Ladner J.T."/>
            <person name="Lo C.-C."/>
            <person name="Minogue T.D."/>
            <person name="Munk C."/>
            <person name="Palacios G.F."/>
            <person name="Redden C.L."/>
            <person name="Rosenzweig C.N."/>
            <person name="Scholz M.B."/>
            <person name="Teshima H."/>
            <person name="Xu Y."/>
        </authorList>
    </citation>
    <scope>NUCLEOTIDE SEQUENCE [LARGE SCALE GENOMIC DNA]</scope>
    <source>
        <strain evidence="2 3">DDS 22E-1</strain>
    </source>
</reference>
<keyword evidence="3" id="KW-1185">Reference proteome</keyword>
<dbReference type="Proteomes" id="UP000029413">
    <property type="component" value="Chromosome 2"/>
</dbReference>
<feature type="domain" description="NADP-dependent oxidoreductase" evidence="1">
    <location>
        <begin position="25"/>
        <end position="203"/>
    </location>
</feature>
<dbReference type="InterPro" id="IPR023210">
    <property type="entry name" value="NADP_OxRdtase_dom"/>
</dbReference>
<evidence type="ECO:0000313" key="3">
    <source>
        <dbReference type="Proteomes" id="UP000029413"/>
    </source>
</evidence>
<accession>A0AAN0VRA6</accession>
<name>A0AAN0VRA6_9BURK</name>
<gene>
    <name evidence="2" type="ORF">DM39_4926</name>
</gene>
<organism evidence="2 3">
    <name type="scientific">Burkholderia cenocepacia</name>
    <dbReference type="NCBI Taxonomy" id="95486"/>
    <lineage>
        <taxon>Bacteria</taxon>
        <taxon>Pseudomonadati</taxon>
        <taxon>Pseudomonadota</taxon>
        <taxon>Betaproteobacteria</taxon>
        <taxon>Burkholderiales</taxon>
        <taxon>Burkholderiaceae</taxon>
        <taxon>Burkholderia</taxon>
        <taxon>Burkholderia cepacia complex</taxon>
    </lineage>
</organism>
<dbReference type="KEGG" id="bcen:DM39_4926"/>
<dbReference type="InterPro" id="IPR050523">
    <property type="entry name" value="AKR_Detox_Biosynth"/>
</dbReference>
<evidence type="ECO:0000259" key="1">
    <source>
        <dbReference type="Pfam" id="PF00248"/>
    </source>
</evidence>
<dbReference type="Pfam" id="PF00248">
    <property type="entry name" value="Aldo_ket_red"/>
    <property type="match status" value="1"/>
</dbReference>
<evidence type="ECO:0000313" key="2">
    <source>
        <dbReference type="EMBL" id="AIO36469.1"/>
    </source>
</evidence>
<dbReference type="GO" id="GO:0005829">
    <property type="term" value="C:cytosol"/>
    <property type="evidence" value="ECO:0007669"/>
    <property type="project" value="TreeGrafter"/>
</dbReference>
<proteinExistence type="predicted"/>
<dbReference type="PANTHER" id="PTHR43364:SF1">
    <property type="entry name" value="OXIDOREDUCTASE YDHF"/>
    <property type="match status" value="1"/>
</dbReference>
<dbReference type="Gene3D" id="3.20.20.100">
    <property type="entry name" value="NADP-dependent oxidoreductase domain"/>
    <property type="match status" value="1"/>
</dbReference>
<dbReference type="EMBL" id="CP007784">
    <property type="protein sequence ID" value="AIO36469.1"/>
    <property type="molecule type" value="Genomic_DNA"/>
</dbReference>
<dbReference type="SUPFAM" id="SSF51430">
    <property type="entry name" value="NAD(P)-linked oxidoreductase"/>
    <property type="match status" value="1"/>
</dbReference>
<dbReference type="AlphaFoldDB" id="A0AAN0VRA6"/>
<dbReference type="InterPro" id="IPR036812">
    <property type="entry name" value="NAD(P)_OxRdtase_dom_sf"/>
</dbReference>